<feature type="signal peptide" evidence="1">
    <location>
        <begin position="1"/>
        <end position="23"/>
    </location>
</feature>
<dbReference type="STRING" id="398579.Spea_0291"/>
<feature type="chain" id="PRO_5002720562" description="DUF3131 domain-containing protein" evidence="1">
    <location>
        <begin position="24"/>
        <end position="484"/>
    </location>
</feature>
<accession>A8GZ82</accession>
<organism evidence="3 4">
    <name type="scientific">Shewanella pealeana (strain ATCC 700345 / ANG-SQ1)</name>
    <dbReference type="NCBI Taxonomy" id="398579"/>
    <lineage>
        <taxon>Bacteria</taxon>
        <taxon>Pseudomonadati</taxon>
        <taxon>Pseudomonadota</taxon>
        <taxon>Gammaproteobacteria</taxon>
        <taxon>Alteromonadales</taxon>
        <taxon>Shewanellaceae</taxon>
        <taxon>Shewanella</taxon>
    </lineage>
</organism>
<dbReference type="Proteomes" id="UP000002608">
    <property type="component" value="Chromosome"/>
</dbReference>
<dbReference type="PROSITE" id="PS51257">
    <property type="entry name" value="PROKAR_LIPOPROTEIN"/>
    <property type="match status" value="1"/>
</dbReference>
<feature type="domain" description="DUF3131" evidence="2">
    <location>
        <begin position="108"/>
        <end position="459"/>
    </location>
</feature>
<dbReference type="AlphaFoldDB" id="A8GZ82"/>
<dbReference type="Gene3D" id="1.50.10.140">
    <property type="match status" value="1"/>
</dbReference>
<keyword evidence="1" id="KW-0732">Signal</keyword>
<evidence type="ECO:0000313" key="3">
    <source>
        <dbReference type="EMBL" id="ABV85619.1"/>
    </source>
</evidence>
<sequence>MTKPYLLRYCLTWLFLFSALSCAAEGSPSAPEIQSQSISRNIQHSESIEVPEKIHFQRRAVIPQKQTETRHQVPSFAVSTVNKAETNQTVPPKVIPLTRHDELLINKAKMYFDKNWNADTGLIDSVQGYSHATMWDVASAIAGLLALEALEITTQQQTHFRLEKILATLAQLPLYKDILPNRQYNTRSALPSGRLSQTPSNGNGWSALDLGRLYIWLEILKQHKPQFTEKVSQLQDSWQLERATKNGNLYGTKLTSRKEYFRQEGRLGYLQYAATGYQLAGLDVEAAYNCDDLESVKVDGISLLVDRRNLPFFTLDPYLLHAIEVGHKNACWNQLKQIYQLHKLDAESNNKLSAYAEDALNRSPWFLYNNIIYQGAAWKSVSHSGKPISYSQTFSNKAAFAMSVIFSEPYSQQLAQLVVSNSTRHSVIPTGLYADGKTNTAYNINTNSLILVSLWYKSRNRRPILEPLSNDTLQAQIKARLATH</sequence>
<protein>
    <recommendedName>
        <fullName evidence="2">DUF3131 domain-containing protein</fullName>
    </recommendedName>
</protein>
<dbReference type="eggNOG" id="COG3170">
    <property type="taxonomic scope" value="Bacteria"/>
</dbReference>
<gene>
    <name evidence="3" type="ordered locus">Spea_0291</name>
</gene>
<proteinExistence type="predicted"/>
<dbReference type="HOGENOM" id="CLU_034087_1_0_6"/>
<dbReference type="OrthoDB" id="9147113at2"/>
<evidence type="ECO:0000259" key="2">
    <source>
        <dbReference type="Pfam" id="PF11329"/>
    </source>
</evidence>
<dbReference type="KEGG" id="spl:Spea_0291"/>
<dbReference type="EMBL" id="CP000851">
    <property type="protein sequence ID" value="ABV85619.1"/>
    <property type="molecule type" value="Genomic_DNA"/>
</dbReference>
<dbReference type="RefSeq" id="WP_012153560.1">
    <property type="nucleotide sequence ID" value="NC_009901.1"/>
</dbReference>
<evidence type="ECO:0000256" key="1">
    <source>
        <dbReference type="SAM" id="SignalP"/>
    </source>
</evidence>
<keyword evidence="4" id="KW-1185">Reference proteome</keyword>
<reference evidence="3 4" key="1">
    <citation type="submission" date="2007-10" db="EMBL/GenBank/DDBJ databases">
        <title>Complete sequence of Shewanella pealeana ATCC 700345.</title>
        <authorList>
            <consortium name="US DOE Joint Genome Institute"/>
            <person name="Copeland A."/>
            <person name="Lucas S."/>
            <person name="Lapidus A."/>
            <person name="Barry K."/>
            <person name="Glavina del Rio T."/>
            <person name="Dalin E."/>
            <person name="Tice H."/>
            <person name="Pitluck S."/>
            <person name="Chertkov O."/>
            <person name="Brettin T."/>
            <person name="Bruce D."/>
            <person name="Detter J.C."/>
            <person name="Han C."/>
            <person name="Schmutz J."/>
            <person name="Larimer F."/>
            <person name="Land M."/>
            <person name="Hauser L."/>
            <person name="Kyrpides N."/>
            <person name="Kim E."/>
            <person name="Zhao J.-S.Z."/>
            <person name="Manno D."/>
            <person name="Hawari J."/>
            <person name="Richardson P."/>
        </authorList>
    </citation>
    <scope>NUCLEOTIDE SEQUENCE [LARGE SCALE GENOMIC DNA]</scope>
    <source>
        <strain evidence="4">ATCC 700345 / ANG-SQ1</strain>
    </source>
</reference>
<dbReference type="Pfam" id="PF11329">
    <property type="entry name" value="DUF3131"/>
    <property type="match status" value="1"/>
</dbReference>
<dbReference type="InterPro" id="IPR021478">
    <property type="entry name" value="DUF3131"/>
</dbReference>
<name>A8GZ82_SHEPA</name>
<evidence type="ECO:0000313" key="4">
    <source>
        <dbReference type="Proteomes" id="UP000002608"/>
    </source>
</evidence>